<evidence type="ECO:0000256" key="2">
    <source>
        <dbReference type="HAMAP-Rule" id="MF_00758"/>
    </source>
</evidence>
<name>A0ABZ2V658_9RHOB</name>
<evidence type="ECO:0000313" key="4">
    <source>
        <dbReference type="Proteomes" id="UP001440612"/>
    </source>
</evidence>
<dbReference type="PANTHER" id="PTHR30327:SF1">
    <property type="entry name" value="UPF0301 PROTEIN YQGE"/>
    <property type="match status" value="1"/>
</dbReference>
<dbReference type="Proteomes" id="UP001440612">
    <property type="component" value="Chromosome"/>
</dbReference>
<gene>
    <name evidence="3" type="ORF">AABB29_05235</name>
</gene>
<accession>A0ABZ2V658</accession>
<dbReference type="SUPFAM" id="SSF143456">
    <property type="entry name" value="VC0467-like"/>
    <property type="match status" value="1"/>
</dbReference>
<dbReference type="NCBIfam" id="NF001268">
    <property type="entry name" value="PRK00228.1-4"/>
    <property type="match status" value="1"/>
</dbReference>
<organism evidence="3 4">
    <name type="scientific">Yoonia phaeophyticola</name>
    <dbReference type="NCBI Taxonomy" id="3137369"/>
    <lineage>
        <taxon>Bacteria</taxon>
        <taxon>Pseudomonadati</taxon>
        <taxon>Pseudomonadota</taxon>
        <taxon>Alphaproteobacteria</taxon>
        <taxon>Rhodobacterales</taxon>
        <taxon>Paracoccaceae</taxon>
        <taxon>Yoonia</taxon>
    </lineage>
</organism>
<reference evidence="4" key="1">
    <citation type="submission" date="2024-04" db="EMBL/GenBank/DDBJ databases">
        <title>Phylogenomic analyses of a clade within the roseobacter group suggest taxonomic reassignments of species of the genera Aestuariivita, Citreicella, Loktanella, Nautella, Pelagibaca, Ruegeria, Thalassobius, Thiobacimonas and Tropicibacter, and the proposal o.</title>
        <authorList>
            <person name="Jeon C.O."/>
        </authorList>
    </citation>
    <scope>NUCLEOTIDE SEQUENCE [LARGE SCALE GENOMIC DNA]</scope>
    <source>
        <strain evidence="4">BS5-3</strain>
    </source>
</reference>
<dbReference type="EMBL" id="CP150951">
    <property type="protein sequence ID" value="WZC50050.1"/>
    <property type="molecule type" value="Genomic_DNA"/>
</dbReference>
<dbReference type="PANTHER" id="PTHR30327">
    <property type="entry name" value="UNCHARACTERIZED PROTEIN YQGE"/>
    <property type="match status" value="1"/>
</dbReference>
<proteinExistence type="inferred from homology"/>
<comment type="similarity">
    <text evidence="1 2">Belongs to the UPF0301 (AlgH) family.</text>
</comment>
<dbReference type="Gene3D" id="3.40.1740.10">
    <property type="entry name" value="VC0467-like"/>
    <property type="match status" value="1"/>
</dbReference>
<evidence type="ECO:0000313" key="3">
    <source>
        <dbReference type="EMBL" id="WZC50050.1"/>
    </source>
</evidence>
<dbReference type="Pfam" id="PF02622">
    <property type="entry name" value="DUF179"/>
    <property type="match status" value="1"/>
</dbReference>
<evidence type="ECO:0000256" key="1">
    <source>
        <dbReference type="ARBA" id="ARBA00009600"/>
    </source>
</evidence>
<dbReference type="InterPro" id="IPR003774">
    <property type="entry name" value="AlgH-like"/>
</dbReference>
<protein>
    <recommendedName>
        <fullName evidence="2">UPF0301 protein AABB29_05235</fullName>
    </recommendedName>
</protein>
<dbReference type="RefSeq" id="WP_341368160.1">
    <property type="nucleotide sequence ID" value="NZ_CP150951.2"/>
</dbReference>
<keyword evidence="4" id="KW-1185">Reference proteome</keyword>
<sequence>MSDESLQLTGKLLIAMPGLGDTPFAHSVIYMCAHDEGGGMGLIVNKPQQDVKFAQLLDQLDIPRAPHTRDIRVHYGGPVDLGRGFVLHSRDYVSQAGTLQVDDSIGMTATLDVLEDMAQGRGPNSSMLALGYAGWGPGQLEREIGRNGWLTCEASTDIIFGSANDQKWTGALKMMGIDPLLLSETAGRA</sequence>
<dbReference type="HAMAP" id="MF_00758">
    <property type="entry name" value="UPF0301"/>
    <property type="match status" value="1"/>
</dbReference>